<evidence type="ECO:0000256" key="6">
    <source>
        <dbReference type="ARBA" id="ARBA00023033"/>
    </source>
</evidence>
<protein>
    <submittedName>
        <fullName evidence="9">Cytochrome P450</fullName>
    </submittedName>
</protein>
<keyword evidence="10" id="KW-1185">Reference proteome</keyword>
<proteinExistence type="inferred from homology"/>
<evidence type="ECO:0000313" key="9">
    <source>
        <dbReference type="EMBL" id="OKH92359.1"/>
    </source>
</evidence>
<dbReference type="PROSITE" id="PS00086">
    <property type="entry name" value="CYTOCHROME_P450"/>
    <property type="match status" value="1"/>
</dbReference>
<dbReference type="CDD" id="cd11049">
    <property type="entry name" value="CYP170A1-like"/>
    <property type="match status" value="1"/>
</dbReference>
<dbReference type="GO" id="GO:0005506">
    <property type="term" value="F:iron ion binding"/>
    <property type="evidence" value="ECO:0007669"/>
    <property type="project" value="InterPro"/>
</dbReference>
<dbReference type="GO" id="GO:0004497">
    <property type="term" value="F:monooxygenase activity"/>
    <property type="evidence" value="ECO:0007669"/>
    <property type="project" value="UniProtKB-KW"/>
</dbReference>
<dbReference type="InterPro" id="IPR017972">
    <property type="entry name" value="Cyt_P450_CS"/>
</dbReference>
<dbReference type="GO" id="GO:0016705">
    <property type="term" value="F:oxidoreductase activity, acting on paired donors, with incorporation or reduction of molecular oxygen"/>
    <property type="evidence" value="ECO:0007669"/>
    <property type="project" value="InterPro"/>
</dbReference>
<dbReference type="InterPro" id="IPR036396">
    <property type="entry name" value="Cyt_P450_sf"/>
</dbReference>
<accession>A0A1Q4V3N9</accession>
<evidence type="ECO:0000256" key="5">
    <source>
        <dbReference type="ARBA" id="ARBA00023004"/>
    </source>
</evidence>
<dbReference type="PANTHER" id="PTHR24291:SF50">
    <property type="entry name" value="BIFUNCTIONAL ALBAFLAVENONE MONOOXYGENASE_TERPENE SYNTHASE"/>
    <property type="match status" value="1"/>
</dbReference>
<organism evidence="9 10">
    <name type="scientific">Streptomyces uncialis</name>
    <dbReference type="NCBI Taxonomy" id="1048205"/>
    <lineage>
        <taxon>Bacteria</taxon>
        <taxon>Bacillati</taxon>
        <taxon>Actinomycetota</taxon>
        <taxon>Actinomycetes</taxon>
        <taxon>Kitasatosporales</taxon>
        <taxon>Streptomycetaceae</taxon>
        <taxon>Streptomyces</taxon>
    </lineage>
</organism>
<dbReference type="InterPro" id="IPR001128">
    <property type="entry name" value="Cyt_P450"/>
</dbReference>
<dbReference type="AlphaFoldDB" id="A0A1Q4V3N9"/>
<evidence type="ECO:0000256" key="4">
    <source>
        <dbReference type="ARBA" id="ARBA00023002"/>
    </source>
</evidence>
<evidence type="ECO:0000256" key="3">
    <source>
        <dbReference type="ARBA" id="ARBA00022723"/>
    </source>
</evidence>
<dbReference type="PANTHER" id="PTHR24291">
    <property type="entry name" value="CYTOCHROME P450 FAMILY 4"/>
    <property type="match status" value="1"/>
</dbReference>
<dbReference type="InterPro" id="IPR050196">
    <property type="entry name" value="Cytochrome_P450_Monoox"/>
</dbReference>
<feature type="binding site" description="axial binding residue" evidence="7">
    <location>
        <position position="396"/>
    </location>
    <ligand>
        <name>heme</name>
        <dbReference type="ChEBI" id="CHEBI:30413"/>
    </ligand>
    <ligandPart>
        <name>Fe</name>
        <dbReference type="ChEBI" id="CHEBI:18248"/>
    </ligandPart>
</feature>
<dbReference type="Proteomes" id="UP000186455">
    <property type="component" value="Unassembled WGS sequence"/>
</dbReference>
<comment type="similarity">
    <text evidence="1 8">Belongs to the cytochrome P450 family.</text>
</comment>
<reference evidence="9 10" key="1">
    <citation type="submission" date="2015-06" db="EMBL/GenBank/DDBJ databases">
        <title>Cloning and characterization of the uncialamcin biosynthetic gene cluster.</title>
        <authorList>
            <person name="Yan X."/>
            <person name="Huang T."/>
            <person name="Ge H."/>
            <person name="Shen B."/>
        </authorList>
    </citation>
    <scope>NUCLEOTIDE SEQUENCE [LARGE SCALE GENOMIC DNA]</scope>
    <source>
        <strain evidence="9 10">DCA2648</strain>
    </source>
</reference>
<evidence type="ECO:0000256" key="7">
    <source>
        <dbReference type="PIRSR" id="PIRSR602401-1"/>
    </source>
</evidence>
<sequence length="448" mass="49553">MTTDVPISQAPGALPLLGHLLPLVRDPLKFLTSLPARGDLVHIRIGPKKALLVCDPGLTRHVLVNDRTFDKGGPAFDQGREVLGNGLPLCPHTDHRRQRRLVQPAFHPARLPAYARLMTEQTDTATGSWTDGQTIDAYTEMQNIVAQGLVATMFADTLNPTAITEVLEDLGAITDGIFRRMITPPRLNTLPTPGNRRYYQARSRLRRTMVRATADRRSAATGHDDLLSVLLGSPDPPEDGHDQNLSDAEIIDQLMAFFFAGIETAAATLAWALHALAQHPHIEEQLHAEADSVLAGAAATLDDVPRLEYTRRVLMESLRRYPPAWLVSRTTTTDTHLGTHPVRAGTAVFYSPYLIHHRTDQYDNPEQFDPDRWSSSRHLNPPDGSFIPFGGGARKCVGDQFGITEAVIILATIAARWRLEPLPGRPVRPALALTLSPQRLHMRLRPRT</sequence>
<dbReference type="GO" id="GO:0020037">
    <property type="term" value="F:heme binding"/>
    <property type="evidence" value="ECO:0007669"/>
    <property type="project" value="InterPro"/>
</dbReference>
<dbReference type="SUPFAM" id="SSF48264">
    <property type="entry name" value="Cytochrome P450"/>
    <property type="match status" value="1"/>
</dbReference>
<dbReference type="RefSeq" id="WP_073792690.1">
    <property type="nucleotide sequence ID" value="NZ_CP109583.1"/>
</dbReference>
<dbReference type="Gene3D" id="1.10.630.10">
    <property type="entry name" value="Cytochrome P450"/>
    <property type="match status" value="1"/>
</dbReference>
<dbReference type="STRING" id="1048205.AB852_26005"/>
<comment type="cofactor">
    <cofactor evidence="7">
        <name>heme</name>
        <dbReference type="ChEBI" id="CHEBI:30413"/>
    </cofactor>
</comment>
<gene>
    <name evidence="9" type="ORF">AB852_26005</name>
</gene>
<dbReference type="PRINTS" id="PR00463">
    <property type="entry name" value="EP450I"/>
</dbReference>
<dbReference type="InterPro" id="IPR002401">
    <property type="entry name" value="Cyt_P450_E_grp-I"/>
</dbReference>
<keyword evidence="2 7" id="KW-0349">Heme</keyword>
<evidence type="ECO:0000256" key="8">
    <source>
        <dbReference type="RuleBase" id="RU000461"/>
    </source>
</evidence>
<keyword evidence="3 7" id="KW-0479">Metal-binding</keyword>
<evidence type="ECO:0000256" key="1">
    <source>
        <dbReference type="ARBA" id="ARBA00010617"/>
    </source>
</evidence>
<evidence type="ECO:0000256" key="2">
    <source>
        <dbReference type="ARBA" id="ARBA00022617"/>
    </source>
</evidence>
<keyword evidence="6 8" id="KW-0503">Monooxygenase</keyword>
<evidence type="ECO:0000313" key="10">
    <source>
        <dbReference type="Proteomes" id="UP000186455"/>
    </source>
</evidence>
<dbReference type="Pfam" id="PF00067">
    <property type="entry name" value="p450"/>
    <property type="match status" value="1"/>
</dbReference>
<dbReference type="PRINTS" id="PR00385">
    <property type="entry name" value="P450"/>
</dbReference>
<name>A0A1Q4V3N9_9ACTN</name>
<keyword evidence="4 8" id="KW-0560">Oxidoreductase</keyword>
<dbReference type="EMBL" id="LFBV01000007">
    <property type="protein sequence ID" value="OKH92359.1"/>
    <property type="molecule type" value="Genomic_DNA"/>
</dbReference>
<keyword evidence="5 7" id="KW-0408">Iron</keyword>
<dbReference type="GeneID" id="96797354"/>
<comment type="caution">
    <text evidence="9">The sequence shown here is derived from an EMBL/GenBank/DDBJ whole genome shotgun (WGS) entry which is preliminary data.</text>
</comment>